<protein>
    <recommendedName>
        <fullName evidence="2">DUF5753 domain-containing protein</fullName>
    </recommendedName>
</protein>
<evidence type="ECO:0000313" key="3">
    <source>
        <dbReference type="EMBL" id="GAA3729509.1"/>
    </source>
</evidence>
<dbReference type="Proteomes" id="UP001499884">
    <property type="component" value="Unassembled WGS sequence"/>
</dbReference>
<accession>A0ABP7F3H6</accession>
<evidence type="ECO:0000259" key="2">
    <source>
        <dbReference type="Pfam" id="PF19054"/>
    </source>
</evidence>
<name>A0ABP7F3H6_9ACTN</name>
<feature type="domain" description="DUF5753" evidence="2">
    <location>
        <begin position="1"/>
        <end position="154"/>
    </location>
</feature>
<gene>
    <name evidence="3" type="ORF">GCM10023082_29130</name>
</gene>
<dbReference type="InterPro" id="IPR043917">
    <property type="entry name" value="DUF5753"/>
</dbReference>
<evidence type="ECO:0000256" key="1">
    <source>
        <dbReference type="SAM" id="MobiDB-lite"/>
    </source>
</evidence>
<feature type="compositionally biased region" description="Low complexity" evidence="1">
    <location>
        <begin position="316"/>
        <end position="327"/>
    </location>
</feature>
<reference evidence="4" key="1">
    <citation type="journal article" date="2019" name="Int. J. Syst. Evol. Microbiol.">
        <title>The Global Catalogue of Microorganisms (GCM) 10K type strain sequencing project: providing services to taxonomists for standard genome sequencing and annotation.</title>
        <authorList>
            <consortium name="The Broad Institute Genomics Platform"/>
            <consortium name="The Broad Institute Genome Sequencing Center for Infectious Disease"/>
            <person name="Wu L."/>
            <person name="Ma J."/>
        </authorList>
    </citation>
    <scope>NUCLEOTIDE SEQUENCE [LARGE SCALE GENOMIC DNA]</scope>
    <source>
        <strain evidence="4">JCM 30846</strain>
    </source>
</reference>
<feature type="compositionally biased region" description="Gly residues" evidence="1">
    <location>
        <begin position="356"/>
        <end position="376"/>
    </location>
</feature>
<sequence length="376" mass="39546">MVPGILQTPAYARALLGSIIAFRGIPDDTAEAVAARVERQRVLGDGHRTFAILVEESVLWARVAPDEATAGQLGHLLGAMAHPRISFGVIPANAARPMWPVEGFWIFDDARVVVELVTAEVTIEQPREILAHARTFAALAELAVYGPRARALITAAIDAFDGGRGAAGPARVRAWRGRVRAASCKHAHMRGGRSRPAPRVVGMAETTLGGRPVARAGCEVRVALVKQRSTAWRAGDAGAAAACDAELRRHRSRSRSRGVEPYEGPDACGDLREPCARRAGVARCAVPPAPGAGRPWRRGRRCGRRQARRRAGAAGGAAYPAAPGWGQRRLPVRESGSRGQGRPRRGCVVLAAGPVLGLGPGGAGVRPRSGGSGRSG</sequence>
<keyword evidence="4" id="KW-1185">Reference proteome</keyword>
<organism evidence="3 4">
    <name type="scientific">Streptomyces tremellae</name>
    <dbReference type="NCBI Taxonomy" id="1124239"/>
    <lineage>
        <taxon>Bacteria</taxon>
        <taxon>Bacillati</taxon>
        <taxon>Actinomycetota</taxon>
        <taxon>Actinomycetes</taxon>
        <taxon>Kitasatosporales</taxon>
        <taxon>Streptomycetaceae</taxon>
        <taxon>Streptomyces</taxon>
    </lineage>
</organism>
<evidence type="ECO:0000313" key="4">
    <source>
        <dbReference type="Proteomes" id="UP001499884"/>
    </source>
</evidence>
<comment type="caution">
    <text evidence="3">The sequence shown here is derived from an EMBL/GenBank/DDBJ whole genome shotgun (WGS) entry which is preliminary data.</text>
</comment>
<proteinExistence type="predicted"/>
<dbReference type="EMBL" id="BAABEP010000016">
    <property type="protein sequence ID" value="GAA3729509.1"/>
    <property type="molecule type" value="Genomic_DNA"/>
</dbReference>
<feature type="region of interest" description="Disordered" evidence="1">
    <location>
        <begin position="291"/>
        <end position="376"/>
    </location>
</feature>
<feature type="compositionally biased region" description="Basic residues" evidence="1">
    <location>
        <begin position="295"/>
        <end position="311"/>
    </location>
</feature>
<dbReference type="Pfam" id="PF19054">
    <property type="entry name" value="DUF5753"/>
    <property type="match status" value="1"/>
</dbReference>